<reference evidence="4 5" key="1">
    <citation type="submission" date="2018-04" db="EMBL/GenBank/DDBJ databases">
        <title>Adhaeribacter sp. HMF7616 genome sequencing and assembly.</title>
        <authorList>
            <person name="Kang H."/>
            <person name="Kang J."/>
            <person name="Cha I."/>
            <person name="Kim H."/>
            <person name="Joh K."/>
        </authorList>
    </citation>
    <scope>NUCLEOTIDE SEQUENCE [LARGE SCALE GENOMIC DNA]</scope>
    <source>
        <strain evidence="4 5">HMF7616</strain>
    </source>
</reference>
<evidence type="ECO:0000313" key="4">
    <source>
        <dbReference type="EMBL" id="RDC63794.1"/>
    </source>
</evidence>
<keyword evidence="4" id="KW-0378">Hydrolase</keyword>
<dbReference type="GO" id="GO:0052717">
    <property type="term" value="F:tRNA-specific adenosine-34 deaminase activity"/>
    <property type="evidence" value="ECO:0007669"/>
    <property type="project" value="UniProtKB-EC"/>
</dbReference>
<accession>A0A369QGF1</accession>
<dbReference type="PROSITE" id="PS51747">
    <property type="entry name" value="CYT_DCMP_DEAMINASES_2"/>
    <property type="match status" value="1"/>
</dbReference>
<feature type="domain" description="CMP/dCMP-type deaminase" evidence="3">
    <location>
        <begin position="2"/>
        <end position="121"/>
    </location>
</feature>
<dbReference type="InterPro" id="IPR016193">
    <property type="entry name" value="Cytidine_deaminase-like"/>
</dbReference>
<dbReference type="EC" id="3.5.4.33" evidence="4"/>
<gene>
    <name evidence="4" type="ORF">AHMF7616_02403</name>
</gene>
<evidence type="ECO:0000256" key="2">
    <source>
        <dbReference type="ARBA" id="ARBA00022833"/>
    </source>
</evidence>
<dbReference type="AlphaFoldDB" id="A0A369QGF1"/>
<name>A0A369QGF1_9BACT</name>
<dbReference type="InterPro" id="IPR016192">
    <property type="entry name" value="APOBEC/CMP_deaminase_Zn-bd"/>
</dbReference>
<dbReference type="Proteomes" id="UP000253919">
    <property type="component" value="Unassembled WGS sequence"/>
</dbReference>
<evidence type="ECO:0000259" key="3">
    <source>
        <dbReference type="PROSITE" id="PS51747"/>
    </source>
</evidence>
<dbReference type="CDD" id="cd01285">
    <property type="entry name" value="nucleoside_deaminase"/>
    <property type="match status" value="1"/>
</dbReference>
<dbReference type="RefSeq" id="WP_115373037.1">
    <property type="nucleotide sequence ID" value="NZ_QASA01000001.1"/>
</dbReference>
<protein>
    <submittedName>
        <fullName evidence="4">tRNA(Adenine(34)) deaminase</fullName>
        <ecNumber evidence="4">3.5.4.33</ecNumber>
    </submittedName>
</protein>
<dbReference type="GO" id="GO:0008270">
    <property type="term" value="F:zinc ion binding"/>
    <property type="evidence" value="ECO:0007669"/>
    <property type="project" value="InterPro"/>
</dbReference>
<dbReference type="PANTHER" id="PTHR11079">
    <property type="entry name" value="CYTOSINE DEAMINASE FAMILY MEMBER"/>
    <property type="match status" value="1"/>
</dbReference>
<comment type="caution">
    <text evidence="4">The sequence shown here is derived from an EMBL/GenBank/DDBJ whole genome shotgun (WGS) entry which is preliminary data.</text>
</comment>
<organism evidence="4 5">
    <name type="scientific">Adhaeribacter pallidiroseus</name>
    <dbReference type="NCBI Taxonomy" id="2072847"/>
    <lineage>
        <taxon>Bacteria</taxon>
        <taxon>Pseudomonadati</taxon>
        <taxon>Bacteroidota</taxon>
        <taxon>Cytophagia</taxon>
        <taxon>Cytophagales</taxon>
        <taxon>Hymenobacteraceae</taxon>
        <taxon>Adhaeribacter</taxon>
    </lineage>
</organism>
<dbReference type="InterPro" id="IPR002125">
    <property type="entry name" value="CMP_dCMP_dom"/>
</dbReference>
<dbReference type="PROSITE" id="PS00903">
    <property type="entry name" value="CYT_DCMP_DEAMINASES_1"/>
    <property type="match status" value="1"/>
</dbReference>
<keyword evidence="2" id="KW-0862">Zinc</keyword>
<dbReference type="Gene3D" id="3.40.140.10">
    <property type="entry name" value="Cytidine Deaminase, domain 2"/>
    <property type="match status" value="1"/>
</dbReference>
<keyword evidence="1" id="KW-0479">Metal-binding</keyword>
<dbReference type="Pfam" id="PF00383">
    <property type="entry name" value="dCMP_cyt_deam_1"/>
    <property type="match status" value="1"/>
</dbReference>
<keyword evidence="5" id="KW-1185">Reference proteome</keyword>
<dbReference type="PANTHER" id="PTHR11079:SF162">
    <property type="entry name" value="RIBOFLAVIN BIOSYNTHESIS PROTEIN PYRD, CHLOROPLASTIC"/>
    <property type="match status" value="1"/>
</dbReference>
<proteinExistence type="predicted"/>
<dbReference type="SUPFAM" id="SSF53927">
    <property type="entry name" value="Cytidine deaminase-like"/>
    <property type="match status" value="1"/>
</dbReference>
<sequence>MEEHEKWMHWCLNLAQQALQQGDFPVGAVVVQKGKLIGQGVEAGQLKKDITCHAEMEAIRDARQTINTADLQNCILYSTHEPCIMCSYVIRHHKISRVVVGTTVPEVGGSSSAYPLLSAPDISIWVAPPHLVTGVLAEACQALSQAYKQKFKK</sequence>
<dbReference type="OrthoDB" id="9802676at2"/>
<evidence type="ECO:0000256" key="1">
    <source>
        <dbReference type="ARBA" id="ARBA00022723"/>
    </source>
</evidence>
<evidence type="ECO:0000313" key="5">
    <source>
        <dbReference type="Proteomes" id="UP000253919"/>
    </source>
</evidence>
<dbReference type="EMBL" id="QASA01000001">
    <property type="protein sequence ID" value="RDC63794.1"/>
    <property type="molecule type" value="Genomic_DNA"/>
</dbReference>